<dbReference type="GO" id="GO:0004150">
    <property type="term" value="F:dihydroneopterin aldolase activity"/>
    <property type="evidence" value="ECO:0007669"/>
    <property type="project" value="InterPro"/>
</dbReference>
<dbReference type="InterPro" id="IPR043133">
    <property type="entry name" value="GTP-CH-I_C/QueF"/>
</dbReference>
<protein>
    <submittedName>
        <fullName evidence="2">Dihydroneopterin aldolase</fullName>
    </submittedName>
</protein>
<dbReference type="Gene3D" id="3.30.1130.10">
    <property type="match status" value="1"/>
</dbReference>
<feature type="domain" description="Dihydroneopterin aldolase/epimerase" evidence="1">
    <location>
        <begin position="14"/>
        <end position="123"/>
    </location>
</feature>
<dbReference type="SUPFAM" id="SSF55620">
    <property type="entry name" value="Tetrahydrobiopterin biosynthesis enzymes-like"/>
    <property type="match status" value="1"/>
</dbReference>
<dbReference type="InterPro" id="IPR006157">
    <property type="entry name" value="FolB_dom"/>
</dbReference>
<dbReference type="AlphaFoldDB" id="B9Z828"/>
<evidence type="ECO:0000259" key="1">
    <source>
        <dbReference type="SMART" id="SM00905"/>
    </source>
</evidence>
<dbReference type="eggNOG" id="COG1539">
    <property type="taxonomic scope" value="Bacteria"/>
</dbReference>
<dbReference type="RefSeq" id="WP_008955533.1">
    <property type="nucleotide sequence ID" value="NZ_ACIS01000011.1"/>
</dbReference>
<reference evidence="2 3" key="1">
    <citation type="submission" date="2009-02" db="EMBL/GenBank/DDBJ databases">
        <title>Sequencing of the draft genome and assembly of Lutiella nitroferrum 2002.</title>
        <authorList>
            <consortium name="US DOE Joint Genome Institute (JGI-PGF)"/>
            <person name="Lucas S."/>
            <person name="Copeland A."/>
            <person name="Lapidus A."/>
            <person name="Glavina del Rio T."/>
            <person name="Tice H."/>
            <person name="Bruce D."/>
            <person name="Goodwin L."/>
            <person name="Pitluck S."/>
            <person name="Larimer F."/>
            <person name="Land M.L."/>
            <person name="Hauser L."/>
            <person name="Coates J.D."/>
        </authorList>
    </citation>
    <scope>NUCLEOTIDE SEQUENCE [LARGE SCALE GENOMIC DNA]</scope>
    <source>
        <strain evidence="2 3">2002</strain>
    </source>
</reference>
<gene>
    <name evidence="2" type="ORF">FuraDRAFT_3514</name>
</gene>
<comment type="caution">
    <text evidence="2">The sequence shown here is derived from an EMBL/GenBank/DDBJ whole genome shotgun (WGS) entry which is preliminary data.</text>
</comment>
<sequence length="149" mass="17085">MQPQSHAASRTWEIVIDGLATQTVVGIYDYERAPQPVVIDAVLRYRHPGQPQDIAECLDYHRYCQVLCAYLESQPGTGLVEQLAIDLLQLSFRRFPTLEQVDLTLFKPNAVEVARRVGVRVSWSRQDYQHWHDTRRADQGQPRAVAEQA</sequence>
<proteinExistence type="predicted"/>
<dbReference type="EMBL" id="ACIS01000011">
    <property type="protein sequence ID" value="EEG07083.1"/>
    <property type="molecule type" value="Genomic_DNA"/>
</dbReference>
<dbReference type="Pfam" id="PF02152">
    <property type="entry name" value="FolB"/>
    <property type="match status" value="1"/>
</dbReference>
<dbReference type="GO" id="GO:0006760">
    <property type="term" value="P:folic acid-containing compound metabolic process"/>
    <property type="evidence" value="ECO:0007669"/>
    <property type="project" value="InterPro"/>
</dbReference>
<evidence type="ECO:0000313" key="2">
    <source>
        <dbReference type="EMBL" id="EEG07083.1"/>
    </source>
</evidence>
<keyword evidence="3" id="KW-1185">Reference proteome</keyword>
<dbReference type="Proteomes" id="UP000003165">
    <property type="component" value="Unassembled WGS sequence"/>
</dbReference>
<dbReference type="SMART" id="SM00905">
    <property type="entry name" value="FolB"/>
    <property type="match status" value="1"/>
</dbReference>
<organism evidence="2 3">
    <name type="scientific">Pseudogulbenkiania ferrooxidans 2002</name>
    <dbReference type="NCBI Taxonomy" id="279714"/>
    <lineage>
        <taxon>Bacteria</taxon>
        <taxon>Pseudomonadati</taxon>
        <taxon>Pseudomonadota</taxon>
        <taxon>Betaproteobacteria</taxon>
        <taxon>Neisseriales</taxon>
        <taxon>Chromobacteriaceae</taxon>
        <taxon>Pseudogulbenkiania</taxon>
    </lineage>
</organism>
<name>B9Z828_9NEIS</name>
<dbReference type="NCBIfam" id="TIGR00526">
    <property type="entry name" value="folB_dom"/>
    <property type="match status" value="1"/>
</dbReference>
<accession>B9Z828</accession>
<evidence type="ECO:0000313" key="3">
    <source>
        <dbReference type="Proteomes" id="UP000003165"/>
    </source>
</evidence>